<dbReference type="RefSeq" id="WP_085783497.1">
    <property type="nucleotide sequence ID" value="NZ_CP008743.1"/>
</dbReference>
<keyword evidence="3" id="KW-1185">Reference proteome</keyword>
<keyword evidence="1" id="KW-0732">Signal</keyword>
<organism evidence="2 3">
    <name type="scientific">Candidatus Nucleicultrix amoebiphila FS5</name>
    <dbReference type="NCBI Taxonomy" id="1414854"/>
    <lineage>
        <taxon>Bacteria</taxon>
        <taxon>Pseudomonadati</taxon>
        <taxon>Pseudomonadota</taxon>
        <taxon>Alphaproteobacteria</taxon>
        <taxon>Holosporales</taxon>
        <taxon>Candidatus Nucleicultricaceae</taxon>
        <taxon>Candidatus Nucleicultrix</taxon>
    </lineage>
</organism>
<proteinExistence type="predicted"/>
<dbReference type="EMBL" id="CP008743">
    <property type="protein sequence ID" value="ARN84139.1"/>
    <property type="molecule type" value="Genomic_DNA"/>
</dbReference>
<evidence type="ECO:0000313" key="2">
    <source>
        <dbReference type="EMBL" id="ARN84139.1"/>
    </source>
</evidence>
<gene>
    <name evidence="2" type="ORF">GQ61_00920</name>
</gene>
<name>A0A1W6N2Y1_9PROT</name>
<dbReference type="KEGG" id="naf:GQ61_00920"/>
<dbReference type="AlphaFoldDB" id="A0A1W6N2Y1"/>
<reference evidence="2 3" key="1">
    <citation type="submission" date="2014-06" db="EMBL/GenBank/DDBJ databases">
        <title>The genome of the endonuclear symbiont Nucleicultrix amoebiphila.</title>
        <authorList>
            <person name="Schulz F."/>
            <person name="Horn M."/>
        </authorList>
    </citation>
    <scope>NUCLEOTIDE SEQUENCE [LARGE SCALE GENOMIC DNA]</scope>
    <source>
        <strain evidence="2 3">FS5</strain>
    </source>
</reference>
<accession>A0A1W6N2Y1</accession>
<protein>
    <submittedName>
        <fullName evidence="2">Uncharacterized protein</fullName>
    </submittedName>
</protein>
<feature type="signal peptide" evidence="1">
    <location>
        <begin position="1"/>
        <end position="29"/>
    </location>
</feature>
<sequence length="552" mass="62236">MLKYINSKSKFYKSLLLLSSLAITDVAYATEAKFCDDLDKLEKGQLHYSFDVEFDQKPHYLTSLAQKFKDMFSENLGDSLDKKTVISRFFGENGQSKASFDDFQYFLYSTDPILHRNMVVAGLLPDEEVYNLFALRATDFATKVIAPTFLNTWFALGKVSSALTPHLYAEITRQLMSRGVSETFKRVDGLFLKNDWEHRSKKSISHMELLWNESNSADDFFEKLYKKNYAAHWALDNAGYVTGHTAASAFFKHPLYKAGRFLLWETTVPAALMVASTQYIIKPMISYYMGNPVTSSLKASAEAYVGEVKVDYAPFTTQTPMNLTGQSPMELKPFVEQTTKMAEGMIEEYNESQAYSVMNPWRWMGYTSPVDTQLSSKILTTVKNEATQVVNKGLTEGYTAITNEVAKTANEHMATEAVEIAKRAAKQGASEYAKVSAPNLVEQVTETIVDSSAFRTAQRLVLDRFQDETTSLPIYQNTQRDMSKSLDAQTKSTIAKMKSKLVSSYETVLNHPTTQKVSSLLAETYSNIRDFVGVAKKADKKWGVSHYTSNNF</sequence>
<evidence type="ECO:0000256" key="1">
    <source>
        <dbReference type="SAM" id="SignalP"/>
    </source>
</evidence>
<dbReference type="STRING" id="1414854.GQ61_00920"/>
<feature type="chain" id="PRO_5012709825" evidence="1">
    <location>
        <begin position="30"/>
        <end position="552"/>
    </location>
</feature>
<evidence type="ECO:0000313" key="3">
    <source>
        <dbReference type="Proteomes" id="UP000237351"/>
    </source>
</evidence>
<dbReference type="Proteomes" id="UP000237351">
    <property type="component" value="Chromosome"/>
</dbReference>